<accession>A0A9W5Y7P7</accession>
<dbReference type="Gene3D" id="3.30.1340.10">
    <property type="entry name" value="HPr-like"/>
    <property type="match status" value="1"/>
</dbReference>
<dbReference type="GO" id="GO:0009401">
    <property type="term" value="P:phosphoenolpyruvate-dependent sugar phosphotransferase system"/>
    <property type="evidence" value="ECO:0007669"/>
    <property type="project" value="UniProtKB-KW"/>
</dbReference>
<dbReference type="EMBL" id="BRLB01000001">
    <property type="protein sequence ID" value="GKX28495.1"/>
    <property type="molecule type" value="Genomic_DNA"/>
</dbReference>
<reference evidence="5" key="1">
    <citation type="submission" date="2022-06" db="EMBL/GenBank/DDBJ databases">
        <title>Vallitalea longa sp. nov., an anaerobic bacterium isolated from marine sediment.</title>
        <authorList>
            <person name="Hirano S."/>
            <person name="Terahara T."/>
            <person name="Mori K."/>
            <person name="Hamada M."/>
            <person name="Matsumoto R."/>
            <person name="Kobayashi T."/>
        </authorList>
    </citation>
    <scope>NUCLEOTIDE SEQUENCE</scope>
    <source>
        <strain evidence="5">SH18-1</strain>
    </source>
</reference>
<evidence type="ECO:0000313" key="5">
    <source>
        <dbReference type="EMBL" id="GKX28495.1"/>
    </source>
</evidence>
<dbReference type="RefSeq" id="WP_281812808.1">
    <property type="nucleotide sequence ID" value="NZ_BRLB01000001.1"/>
</dbReference>
<comment type="caution">
    <text evidence="5">The sequence shown here is derived from an EMBL/GenBank/DDBJ whole genome shotgun (WGS) entry which is preliminary data.</text>
</comment>
<dbReference type="NCBIfam" id="TIGR01003">
    <property type="entry name" value="PTS_HPr_family"/>
    <property type="match status" value="1"/>
</dbReference>
<evidence type="ECO:0000313" key="6">
    <source>
        <dbReference type="Proteomes" id="UP001144256"/>
    </source>
</evidence>
<feature type="domain" description="HPr" evidence="4">
    <location>
        <begin position="1"/>
        <end position="87"/>
    </location>
</feature>
<dbReference type="InterPro" id="IPR000032">
    <property type="entry name" value="HPr-like"/>
</dbReference>
<keyword evidence="3" id="KW-0598">Phosphotransferase system</keyword>
<dbReference type="Pfam" id="PF00381">
    <property type="entry name" value="PTS-HPr"/>
    <property type="match status" value="1"/>
</dbReference>
<organism evidence="5 6">
    <name type="scientific">Vallitalea longa</name>
    <dbReference type="NCBI Taxonomy" id="2936439"/>
    <lineage>
        <taxon>Bacteria</taxon>
        <taxon>Bacillati</taxon>
        <taxon>Bacillota</taxon>
        <taxon>Clostridia</taxon>
        <taxon>Lachnospirales</taxon>
        <taxon>Vallitaleaceae</taxon>
        <taxon>Vallitalea</taxon>
    </lineage>
</organism>
<dbReference type="InterPro" id="IPR050399">
    <property type="entry name" value="HPr"/>
</dbReference>
<comment type="subcellular location">
    <subcellularLocation>
        <location evidence="1">Cytoplasm</location>
    </subcellularLocation>
</comment>
<keyword evidence="6" id="KW-1185">Reference proteome</keyword>
<dbReference type="GO" id="GO:0005737">
    <property type="term" value="C:cytoplasm"/>
    <property type="evidence" value="ECO:0007669"/>
    <property type="project" value="UniProtKB-SubCell"/>
</dbReference>
<proteinExistence type="predicted"/>
<dbReference type="PANTHER" id="PTHR33705:SF2">
    <property type="entry name" value="PHOSPHOCARRIER PROTEIN NPR"/>
    <property type="match status" value="1"/>
</dbReference>
<dbReference type="InterPro" id="IPR035895">
    <property type="entry name" value="HPr-like_sf"/>
</dbReference>
<evidence type="ECO:0000256" key="1">
    <source>
        <dbReference type="ARBA" id="ARBA00004496"/>
    </source>
</evidence>
<dbReference type="PROSITE" id="PS51350">
    <property type="entry name" value="PTS_HPR_DOM"/>
    <property type="match status" value="1"/>
</dbReference>
<dbReference type="PANTHER" id="PTHR33705">
    <property type="entry name" value="PHOSPHOCARRIER PROTEIN HPR"/>
    <property type="match status" value="1"/>
</dbReference>
<evidence type="ECO:0000256" key="2">
    <source>
        <dbReference type="ARBA" id="ARBA00022490"/>
    </source>
</evidence>
<dbReference type="Proteomes" id="UP001144256">
    <property type="component" value="Unassembled WGS sequence"/>
</dbReference>
<dbReference type="CDD" id="cd00367">
    <property type="entry name" value="PTS-HPr_like"/>
    <property type="match status" value="1"/>
</dbReference>
<evidence type="ECO:0000259" key="4">
    <source>
        <dbReference type="PROSITE" id="PS51350"/>
    </source>
</evidence>
<dbReference type="SUPFAM" id="SSF55594">
    <property type="entry name" value="HPr-like"/>
    <property type="match status" value="1"/>
</dbReference>
<gene>
    <name evidence="5" type="ORF">SH1V18_09750</name>
</gene>
<dbReference type="PRINTS" id="PR00107">
    <property type="entry name" value="PHOSPHOCPHPR"/>
</dbReference>
<sequence>MIKRSFIIKSETGLHARPVTIFINKSKSFDSDIKVIKDTKIADGKKFLQVLSLGVLENDSIFIEIDGNDEKEAMYALEKLIVNDFKE</sequence>
<dbReference type="AlphaFoldDB" id="A0A9W5Y7P7"/>
<keyword evidence="2" id="KW-0963">Cytoplasm</keyword>
<protein>
    <recommendedName>
        <fullName evidence="4">HPr domain-containing protein</fullName>
    </recommendedName>
</protein>
<evidence type="ECO:0000256" key="3">
    <source>
        <dbReference type="ARBA" id="ARBA00022683"/>
    </source>
</evidence>
<name>A0A9W5Y7P7_9FIRM</name>